<accession>A0AAD6VI25</accession>
<feature type="transmembrane region" description="Helical" evidence="2">
    <location>
        <begin position="89"/>
        <end position="111"/>
    </location>
</feature>
<evidence type="ECO:0000313" key="3">
    <source>
        <dbReference type="EMBL" id="KAJ7212631.1"/>
    </source>
</evidence>
<gene>
    <name evidence="3" type="ORF">GGX14DRAFT_697039</name>
</gene>
<feature type="compositionally biased region" description="Basic residues" evidence="1">
    <location>
        <begin position="315"/>
        <end position="324"/>
    </location>
</feature>
<keyword evidence="4" id="KW-1185">Reference proteome</keyword>
<feature type="transmembrane region" description="Helical" evidence="2">
    <location>
        <begin position="57"/>
        <end position="77"/>
    </location>
</feature>
<name>A0AAD6VI25_9AGAR</name>
<dbReference type="EMBL" id="JARJCW010000023">
    <property type="protein sequence ID" value="KAJ7212631.1"/>
    <property type="molecule type" value="Genomic_DNA"/>
</dbReference>
<dbReference type="Proteomes" id="UP001219525">
    <property type="component" value="Unassembled WGS sequence"/>
</dbReference>
<feature type="region of interest" description="Disordered" evidence="1">
    <location>
        <begin position="313"/>
        <end position="383"/>
    </location>
</feature>
<evidence type="ECO:0000256" key="1">
    <source>
        <dbReference type="SAM" id="MobiDB-lite"/>
    </source>
</evidence>
<proteinExistence type="predicted"/>
<protein>
    <submittedName>
        <fullName evidence="3">Uncharacterized protein</fullName>
    </submittedName>
</protein>
<reference evidence="3" key="1">
    <citation type="submission" date="2023-03" db="EMBL/GenBank/DDBJ databases">
        <title>Massive genome expansion in bonnet fungi (Mycena s.s.) driven by repeated elements and novel gene families across ecological guilds.</title>
        <authorList>
            <consortium name="Lawrence Berkeley National Laboratory"/>
            <person name="Harder C.B."/>
            <person name="Miyauchi S."/>
            <person name="Viragh M."/>
            <person name="Kuo A."/>
            <person name="Thoen E."/>
            <person name="Andreopoulos B."/>
            <person name="Lu D."/>
            <person name="Skrede I."/>
            <person name="Drula E."/>
            <person name="Henrissat B."/>
            <person name="Morin E."/>
            <person name="Kohler A."/>
            <person name="Barry K."/>
            <person name="LaButti K."/>
            <person name="Morin E."/>
            <person name="Salamov A."/>
            <person name="Lipzen A."/>
            <person name="Mereny Z."/>
            <person name="Hegedus B."/>
            <person name="Baldrian P."/>
            <person name="Stursova M."/>
            <person name="Weitz H."/>
            <person name="Taylor A."/>
            <person name="Grigoriev I.V."/>
            <person name="Nagy L.G."/>
            <person name="Martin F."/>
            <person name="Kauserud H."/>
        </authorList>
    </citation>
    <scope>NUCLEOTIDE SEQUENCE</scope>
    <source>
        <strain evidence="3">9144</strain>
    </source>
</reference>
<dbReference type="AlphaFoldDB" id="A0AAD6VI25"/>
<keyword evidence="2" id="KW-1133">Transmembrane helix</keyword>
<feature type="transmembrane region" description="Helical" evidence="2">
    <location>
        <begin position="12"/>
        <end position="37"/>
    </location>
</feature>
<comment type="caution">
    <text evidence="3">The sequence shown here is derived from an EMBL/GenBank/DDBJ whole genome shotgun (WGS) entry which is preliminary data.</text>
</comment>
<evidence type="ECO:0000256" key="2">
    <source>
        <dbReference type="SAM" id="Phobius"/>
    </source>
</evidence>
<organism evidence="3 4">
    <name type="scientific">Mycena pura</name>
    <dbReference type="NCBI Taxonomy" id="153505"/>
    <lineage>
        <taxon>Eukaryota</taxon>
        <taxon>Fungi</taxon>
        <taxon>Dikarya</taxon>
        <taxon>Basidiomycota</taxon>
        <taxon>Agaricomycotina</taxon>
        <taxon>Agaricomycetes</taxon>
        <taxon>Agaricomycetidae</taxon>
        <taxon>Agaricales</taxon>
        <taxon>Marasmiineae</taxon>
        <taxon>Mycenaceae</taxon>
        <taxon>Mycena</taxon>
    </lineage>
</organism>
<keyword evidence="2" id="KW-0812">Transmembrane</keyword>
<keyword evidence="2" id="KW-0472">Membrane</keyword>
<evidence type="ECO:0000313" key="4">
    <source>
        <dbReference type="Proteomes" id="UP001219525"/>
    </source>
</evidence>
<feature type="compositionally biased region" description="Basic and acidic residues" evidence="1">
    <location>
        <begin position="374"/>
        <end position="383"/>
    </location>
</feature>
<feature type="transmembrane region" description="Helical" evidence="2">
    <location>
        <begin position="131"/>
        <end position="159"/>
    </location>
</feature>
<sequence length="383" mass="41929">MGRIRLSTPGDSVLSRALILGLIIPGFVLTVALLAMYGYAAWNLTSRPHLNRVSFRLLVYALVAHVAFCIAFSVGTLTSTLKPPLCDSIAFVMNISLMFSAGMFFSVALNLPLYTNDMTCWYRNGDHMLEWVVGTQTAVLLLTSTGEVLSFLTILRYVVAYELETQHFRRIAGQPGTGSGTFATTAASRTSPVGSTILLLRNIILRIGLYPLVSCLLNISSCLLDLHVIQSPEPTELNWRVNLADLSIYSARPLIYGLLAATDPSFIRAIQALRHPPSEGSVSVEERVSRFAGTGTGYLSTVIEMPETDLTLTISRKHPHRHPNTRTSTLAGPEAWPFGESSEDEDDSRSVQRPPNTADVAPGRIEQGQVPRTAENDDVVRQI</sequence>